<comment type="caution">
    <text evidence="1">The sequence shown here is derived from an EMBL/GenBank/DDBJ whole genome shotgun (WGS) entry which is preliminary data.</text>
</comment>
<dbReference type="Proteomes" id="UP000266861">
    <property type="component" value="Unassembled WGS sequence"/>
</dbReference>
<sequence length="85" mass="9660">MAENIPESLETIEIGKGIFSADSLRKIFEGCCFKGGGRNEKIILEYFDSSSMLPFENKVFSNLIFMSKIFPSNVKNFWSIGRIIK</sequence>
<dbReference type="AlphaFoldDB" id="A0A397J035"/>
<organism evidence="1 2">
    <name type="scientific">Diversispora epigaea</name>
    <dbReference type="NCBI Taxonomy" id="1348612"/>
    <lineage>
        <taxon>Eukaryota</taxon>
        <taxon>Fungi</taxon>
        <taxon>Fungi incertae sedis</taxon>
        <taxon>Mucoromycota</taxon>
        <taxon>Glomeromycotina</taxon>
        <taxon>Glomeromycetes</taxon>
        <taxon>Diversisporales</taxon>
        <taxon>Diversisporaceae</taxon>
        <taxon>Diversispora</taxon>
    </lineage>
</organism>
<name>A0A397J035_9GLOM</name>
<evidence type="ECO:0000313" key="2">
    <source>
        <dbReference type="Proteomes" id="UP000266861"/>
    </source>
</evidence>
<reference evidence="1 2" key="1">
    <citation type="submission" date="2018-08" db="EMBL/GenBank/DDBJ databases">
        <title>Genome and evolution of the arbuscular mycorrhizal fungus Diversispora epigaea (formerly Glomus versiforme) and its bacterial endosymbionts.</title>
        <authorList>
            <person name="Sun X."/>
            <person name="Fei Z."/>
            <person name="Harrison M."/>
        </authorList>
    </citation>
    <scope>NUCLEOTIDE SEQUENCE [LARGE SCALE GENOMIC DNA]</scope>
    <source>
        <strain evidence="1 2">IT104</strain>
    </source>
</reference>
<keyword evidence="2" id="KW-1185">Reference proteome</keyword>
<gene>
    <name evidence="1" type="ORF">Glove_139g91</name>
</gene>
<protein>
    <submittedName>
        <fullName evidence="1">Uncharacterized protein</fullName>
    </submittedName>
</protein>
<proteinExistence type="predicted"/>
<dbReference type="EMBL" id="PQFF01000130">
    <property type="protein sequence ID" value="RHZ80038.1"/>
    <property type="molecule type" value="Genomic_DNA"/>
</dbReference>
<accession>A0A397J035</accession>
<evidence type="ECO:0000313" key="1">
    <source>
        <dbReference type="EMBL" id="RHZ80038.1"/>
    </source>
</evidence>
<dbReference type="OrthoDB" id="2472364at2759"/>